<accession>A0A2W1BAY8</accession>
<feature type="transmembrane region" description="Helical" evidence="1">
    <location>
        <begin position="71"/>
        <end position="89"/>
    </location>
</feature>
<dbReference type="OrthoDB" id="2261376at2759"/>
<dbReference type="Proteomes" id="UP000249218">
    <property type="component" value="Unassembled WGS sequence"/>
</dbReference>
<keyword evidence="3" id="KW-1185">Reference proteome</keyword>
<dbReference type="EMBL" id="KZ150327">
    <property type="protein sequence ID" value="PZC71375.1"/>
    <property type="molecule type" value="Genomic_DNA"/>
</dbReference>
<keyword evidence="1" id="KW-1133">Transmembrane helix</keyword>
<organism evidence="2 3">
    <name type="scientific">Helicoverpa armigera</name>
    <name type="common">Cotton bollworm</name>
    <name type="synonym">Heliothis armigera</name>
    <dbReference type="NCBI Taxonomy" id="29058"/>
    <lineage>
        <taxon>Eukaryota</taxon>
        <taxon>Metazoa</taxon>
        <taxon>Ecdysozoa</taxon>
        <taxon>Arthropoda</taxon>
        <taxon>Hexapoda</taxon>
        <taxon>Insecta</taxon>
        <taxon>Pterygota</taxon>
        <taxon>Neoptera</taxon>
        <taxon>Endopterygota</taxon>
        <taxon>Lepidoptera</taxon>
        <taxon>Glossata</taxon>
        <taxon>Ditrysia</taxon>
        <taxon>Noctuoidea</taxon>
        <taxon>Noctuidae</taxon>
        <taxon>Heliothinae</taxon>
        <taxon>Helicoverpa</taxon>
    </lineage>
</organism>
<sequence>MVQVARTRRGSGPRDKAAGEAAAADALEAALAQLGPFGFYQGYVLVLLCIPNLLACMYSLNYVFVADSVPFRSVLTLCLFHFILITMIVN</sequence>
<gene>
    <name evidence="2" type="primary">HaOG213520</name>
    <name evidence="2" type="ORF">B5X24_HaOG213520</name>
</gene>
<keyword evidence="1" id="KW-0472">Membrane</keyword>
<keyword evidence="1" id="KW-0812">Transmembrane</keyword>
<evidence type="ECO:0000256" key="1">
    <source>
        <dbReference type="SAM" id="Phobius"/>
    </source>
</evidence>
<protein>
    <submittedName>
        <fullName evidence="2">Uncharacterized protein</fullName>
    </submittedName>
</protein>
<evidence type="ECO:0000313" key="3">
    <source>
        <dbReference type="Proteomes" id="UP000249218"/>
    </source>
</evidence>
<name>A0A2W1BAY8_HELAM</name>
<dbReference type="AlphaFoldDB" id="A0A2W1BAY8"/>
<proteinExistence type="predicted"/>
<feature type="transmembrane region" description="Helical" evidence="1">
    <location>
        <begin position="43"/>
        <end position="65"/>
    </location>
</feature>
<reference evidence="2 3" key="1">
    <citation type="journal article" date="2017" name="BMC Biol.">
        <title>Genomic innovations, transcriptional plasticity and gene loss underlying the evolution and divergence of two highly polyphagous and invasive Helicoverpa pest species.</title>
        <authorList>
            <person name="Pearce S.L."/>
            <person name="Clarke D.F."/>
            <person name="East P.D."/>
            <person name="Elfekih S."/>
            <person name="Gordon K.H."/>
            <person name="Jermiin L.S."/>
            <person name="McGaughran A."/>
            <person name="Oakeshott J.G."/>
            <person name="Papanikolaou A."/>
            <person name="Perera O.P."/>
            <person name="Rane R.V."/>
            <person name="Richards S."/>
            <person name="Tay W.T."/>
            <person name="Walsh T.K."/>
            <person name="Anderson A."/>
            <person name="Anderson C.J."/>
            <person name="Asgari S."/>
            <person name="Board P.G."/>
            <person name="Bretschneider A."/>
            <person name="Campbell P.M."/>
            <person name="Chertemps T."/>
            <person name="Christeller J.T."/>
            <person name="Coppin C.W."/>
            <person name="Downes S.J."/>
            <person name="Duan G."/>
            <person name="Farnsworth C.A."/>
            <person name="Good R.T."/>
            <person name="Han L.B."/>
            <person name="Han Y.C."/>
            <person name="Hatje K."/>
            <person name="Horne I."/>
            <person name="Huang Y.P."/>
            <person name="Hughes D.S."/>
            <person name="Jacquin-Joly E."/>
            <person name="James W."/>
            <person name="Jhangiani S."/>
            <person name="Kollmar M."/>
            <person name="Kuwar S.S."/>
            <person name="Li S."/>
            <person name="Liu N.Y."/>
            <person name="Maibeche M.T."/>
            <person name="Miller J.R."/>
            <person name="Montagne N."/>
            <person name="Perry T."/>
            <person name="Qu J."/>
            <person name="Song S.V."/>
            <person name="Sutton G.G."/>
            <person name="Vogel H."/>
            <person name="Walenz B.P."/>
            <person name="Xu W."/>
            <person name="Zhang H.J."/>
            <person name="Zou Z."/>
            <person name="Batterham P."/>
            <person name="Edwards O.R."/>
            <person name="Feyereisen R."/>
            <person name="Gibbs R.A."/>
            <person name="Heckel D.G."/>
            <person name="McGrath A."/>
            <person name="Robin C."/>
            <person name="Scherer S.E."/>
            <person name="Worley K.C."/>
            <person name="Wu Y.D."/>
        </authorList>
    </citation>
    <scope>NUCLEOTIDE SEQUENCE [LARGE SCALE GENOMIC DNA]</scope>
    <source>
        <strain evidence="2">Harm_GR_Male_#8</strain>
        <tissue evidence="2">Whole organism</tissue>
    </source>
</reference>
<evidence type="ECO:0000313" key="2">
    <source>
        <dbReference type="EMBL" id="PZC71375.1"/>
    </source>
</evidence>